<dbReference type="GO" id="GO:0008033">
    <property type="term" value="P:tRNA processing"/>
    <property type="evidence" value="ECO:0007669"/>
    <property type="project" value="UniProtKB-KW"/>
</dbReference>
<dbReference type="InterPro" id="IPR005636">
    <property type="entry name" value="DTW"/>
</dbReference>
<reference evidence="6 7" key="1">
    <citation type="submission" date="2014-09" db="EMBL/GenBank/DDBJ databases">
        <title>Vibrio maritimus JCM 19235. (C45) whole genome shotgun sequence.</title>
        <authorList>
            <person name="Sawabe T."/>
            <person name="Meirelles P."/>
            <person name="Nakanishi M."/>
            <person name="Sayaka M."/>
            <person name="Hattori M."/>
            <person name="Ohkuma M."/>
        </authorList>
    </citation>
    <scope>NUCLEOTIDE SEQUENCE [LARGE SCALE GENOMIC DNA]</scope>
    <source>
        <strain evidence="7">JCM19235</strain>
    </source>
</reference>
<proteinExistence type="predicted"/>
<evidence type="ECO:0000256" key="1">
    <source>
        <dbReference type="ARBA" id="ARBA00012386"/>
    </source>
</evidence>
<evidence type="ECO:0000256" key="2">
    <source>
        <dbReference type="ARBA" id="ARBA00022679"/>
    </source>
</evidence>
<dbReference type="AlphaFoldDB" id="A0A090SVL0"/>
<dbReference type="EC" id="2.5.1.25" evidence="1"/>
<comment type="caution">
    <text evidence="6">The sequence shown here is derived from an EMBL/GenBank/DDBJ whole genome shotgun (WGS) entry which is preliminary data.</text>
</comment>
<name>A0A090SVL0_9VIBR</name>
<evidence type="ECO:0000313" key="7">
    <source>
        <dbReference type="Proteomes" id="UP000029228"/>
    </source>
</evidence>
<evidence type="ECO:0000256" key="3">
    <source>
        <dbReference type="ARBA" id="ARBA00022691"/>
    </source>
</evidence>
<organism evidence="6 7">
    <name type="scientific">Vibrio maritimus</name>
    <dbReference type="NCBI Taxonomy" id="990268"/>
    <lineage>
        <taxon>Bacteria</taxon>
        <taxon>Pseudomonadati</taxon>
        <taxon>Pseudomonadota</taxon>
        <taxon>Gammaproteobacteria</taxon>
        <taxon>Vibrionales</taxon>
        <taxon>Vibrionaceae</taxon>
        <taxon>Vibrio</taxon>
    </lineage>
</organism>
<dbReference type="Pfam" id="PF03942">
    <property type="entry name" value="DTW"/>
    <property type="match status" value="1"/>
</dbReference>
<protein>
    <recommendedName>
        <fullName evidence="1">tRNA-uridine aminocarboxypropyltransferase</fullName>
        <ecNumber evidence="1">2.5.1.25</ecNumber>
    </recommendedName>
</protein>
<dbReference type="SMART" id="SM01144">
    <property type="entry name" value="DTW"/>
    <property type="match status" value="1"/>
</dbReference>
<dbReference type="InterPro" id="IPR039262">
    <property type="entry name" value="DTWD2/TAPT"/>
</dbReference>
<evidence type="ECO:0000256" key="4">
    <source>
        <dbReference type="ARBA" id="ARBA00022694"/>
    </source>
</evidence>
<gene>
    <name evidence="6" type="ORF">JCM19235_6998</name>
</gene>
<dbReference type="GO" id="GO:0016432">
    <property type="term" value="F:tRNA-uridine aminocarboxypropyltransferase activity"/>
    <property type="evidence" value="ECO:0007669"/>
    <property type="project" value="UniProtKB-EC"/>
</dbReference>
<dbReference type="STRING" id="990268.JCM19235_6998"/>
<keyword evidence="4" id="KW-0819">tRNA processing</keyword>
<sequence>MSQKCPRCGFIHNCYCEAIPTIASDLCFTLLTHPNEPSRATNTGKLIDKLFDDCTITEWQRKSPCERCLPDTSPYSPVLVFPCEESVPLAKWHQKQQGAKSNFIVLDGTWQEAQKMLNRSAWLKLLPKVHLDSAELSQYQLRRNQEPGNLCTFEVCAEITREVGNEHDANAMLTFFEDYLLRFQAERSGHALTR</sequence>
<dbReference type="PANTHER" id="PTHR21392">
    <property type="entry name" value="TRNA-URIDINE AMINOCARBOXYPROPYLTRANSFERASE 2"/>
    <property type="match status" value="1"/>
</dbReference>
<accession>A0A090SVL0</accession>
<dbReference type="EMBL" id="BBMR01000021">
    <property type="protein sequence ID" value="GAL23362.1"/>
    <property type="molecule type" value="Genomic_DNA"/>
</dbReference>
<feature type="domain" description="DTW" evidence="5">
    <location>
        <begin position="1"/>
        <end position="188"/>
    </location>
</feature>
<evidence type="ECO:0000259" key="5">
    <source>
        <dbReference type="SMART" id="SM01144"/>
    </source>
</evidence>
<keyword evidence="2" id="KW-0808">Transferase</keyword>
<evidence type="ECO:0000313" key="6">
    <source>
        <dbReference type="EMBL" id="GAL23362.1"/>
    </source>
</evidence>
<dbReference type="PANTHER" id="PTHR21392:SF1">
    <property type="entry name" value="TRNA-URIDINE AMINOCARBOXYPROPYLTRANSFERASE"/>
    <property type="match status" value="1"/>
</dbReference>
<keyword evidence="7" id="KW-1185">Reference proteome</keyword>
<keyword evidence="3" id="KW-0949">S-adenosyl-L-methionine</keyword>
<reference evidence="6 7" key="2">
    <citation type="submission" date="2014-09" db="EMBL/GenBank/DDBJ databases">
        <authorList>
            <consortium name="NBRP consortium"/>
            <person name="Sawabe T."/>
            <person name="Meirelles P."/>
            <person name="Nakanishi M."/>
            <person name="Sayaka M."/>
            <person name="Hattori M."/>
            <person name="Ohkuma M."/>
        </authorList>
    </citation>
    <scope>NUCLEOTIDE SEQUENCE [LARGE SCALE GENOMIC DNA]</scope>
    <source>
        <strain evidence="7">JCM19235</strain>
    </source>
</reference>
<dbReference type="Proteomes" id="UP000029228">
    <property type="component" value="Unassembled WGS sequence"/>
</dbReference>
<dbReference type="OrthoDB" id="370626at2"/>